<dbReference type="FunFam" id="2.40.10.230:FF:000001">
    <property type="entry name" value="H/ACA ribonucleoprotein complex subunit"/>
    <property type="match status" value="1"/>
</dbReference>
<dbReference type="InterPro" id="IPR007504">
    <property type="entry name" value="H/ACA_rnp_Gar1/Naf1"/>
</dbReference>
<evidence type="ECO:0000313" key="10">
    <source>
        <dbReference type="EMBL" id="CAF0888604.1"/>
    </source>
</evidence>
<dbReference type="AlphaFoldDB" id="A0A813YS29"/>
<dbReference type="GO" id="GO:0034513">
    <property type="term" value="F:box H/ACA snoRNA binding"/>
    <property type="evidence" value="ECO:0007669"/>
    <property type="project" value="TreeGrafter"/>
</dbReference>
<dbReference type="GO" id="GO:0000454">
    <property type="term" value="P:snoRNA guided rRNA pseudouridine synthesis"/>
    <property type="evidence" value="ECO:0007669"/>
    <property type="project" value="TreeGrafter"/>
</dbReference>
<dbReference type="SUPFAM" id="SSF50447">
    <property type="entry name" value="Translation proteins"/>
    <property type="match status" value="1"/>
</dbReference>
<feature type="region of interest" description="Disordered" evidence="9">
    <location>
        <begin position="136"/>
        <end position="228"/>
    </location>
</feature>
<feature type="compositionally biased region" description="Gly residues" evidence="9">
    <location>
        <begin position="1"/>
        <end position="36"/>
    </location>
</feature>
<name>A0A813YS29_9BILA</name>
<proteinExistence type="inferred from homology"/>
<evidence type="ECO:0000313" key="11">
    <source>
        <dbReference type="Proteomes" id="UP000663879"/>
    </source>
</evidence>
<dbReference type="Pfam" id="PF04410">
    <property type="entry name" value="Gar1"/>
    <property type="match status" value="1"/>
</dbReference>
<gene>
    <name evidence="10" type="ORF">OXX778_LOCUS10787</name>
</gene>
<dbReference type="EMBL" id="CAJNOC010001753">
    <property type="protein sequence ID" value="CAF0888604.1"/>
    <property type="molecule type" value="Genomic_DNA"/>
</dbReference>
<evidence type="ECO:0000256" key="4">
    <source>
        <dbReference type="ARBA" id="ARBA00022884"/>
    </source>
</evidence>
<dbReference type="Gene3D" id="2.40.10.230">
    <property type="entry name" value="Probable tRNA pseudouridine synthase domain"/>
    <property type="match status" value="1"/>
</dbReference>
<dbReference type="PANTHER" id="PTHR23237">
    <property type="entry name" value="NUCLEOLAR PROTEIN FAMILY A MEMBER 1 SNORNP PROTEIN GAR1"/>
    <property type="match status" value="1"/>
</dbReference>
<accession>A0A813YS29</accession>
<evidence type="ECO:0000256" key="8">
    <source>
        <dbReference type="RuleBase" id="RU364004"/>
    </source>
</evidence>
<comment type="function">
    <text evidence="8">Required for ribosome biogenesis. Part of a complex which catalyzes pseudouridylation of rRNA. This involves the isomerization of uridine such that the ribose is subsequently attached to C5, instead of the normal N1. Pseudouridine ("psi") residues may serve to stabilize the conformation of rRNAs.</text>
</comment>
<dbReference type="InterPro" id="IPR038664">
    <property type="entry name" value="Gar1/Naf1_Cbf5-bd_sf"/>
</dbReference>
<reference evidence="10" key="1">
    <citation type="submission" date="2021-02" db="EMBL/GenBank/DDBJ databases">
        <authorList>
            <person name="Nowell W R."/>
        </authorList>
    </citation>
    <scope>NUCLEOTIDE SEQUENCE</scope>
    <source>
        <strain evidence="10">Ploen Becks lab</strain>
    </source>
</reference>
<evidence type="ECO:0000256" key="3">
    <source>
        <dbReference type="ARBA" id="ARBA00022552"/>
    </source>
</evidence>
<protein>
    <recommendedName>
        <fullName evidence="8">H/ACA ribonucleoprotein complex subunit</fullName>
    </recommendedName>
</protein>
<keyword evidence="6 8" id="KW-0687">Ribonucleoprotein</keyword>
<dbReference type="InterPro" id="IPR009000">
    <property type="entry name" value="Transl_B-barrel_sf"/>
</dbReference>
<dbReference type="PANTHER" id="PTHR23237:SF6">
    <property type="entry name" value="H_ACA RIBONUCLEOPROTEIN COMPLEX SUBUNIT 1"/>
    <property type="match status" value="1"/>
</dbReference>
<evidence type="ECO:0000256" key="5">
    <source>
        <dbReference type="ARBA" id="ARBA00023242"/>
    </source>
</evidence>
<keyword evidence="4 8" id="KW-0694">RNA-binding</keyword>
<evidence type="ECO:0000256" key="2">
    <source>
        <dbReference type="ARBA" id="ARBA00022517"/>
    </source>
</evidence>
<keyword evidence="3 8" id="KW-0698">rRNA processing</keyword>
<feature type="compositionally biased region" description="Gly residues" evidence="9">
    <location>
        <begin position="141"/>
        <end position="228"/>
    </location>
</feature>
<keyword evidence="11" id="KW-1185">Reference proteome</keyword>
<comment type="subunit">
    <text evidence="8">Component of the small nucleolar ribonucleoprotein particles containing H/ACA-type snoRNAs (H/ACA snoRNPs).</text>
</comment>
<keyword evidence="2 8" id="KW-0690">Ribosome biogenesis</keyword>
<feature type="region of interest" description="Disordered" evidence="9">
    <location>
        <begin position="1"/>
        <end position="56"/>
    </location>
</feature>
<dbReference type="GO" id="GO:0031429">
    <property type="term" value="C:box H/ACA snoRNP complex"/>
    <property type="evidence" value="ECO:0007669"/>
    <property type="project" value="TreeGrafter"/>
</dbReference>
<keyword evidence="5 8" id="KW-0539">Nucleus</keyword>
<evidence type="ECO:0000256" key="1">
    <source>
        <dbReference type="ARBA" id="ARBA00004604"/>
    </source>
</evidence>
<evidence type="ECO:0000256" key="9">
    <source>
        <dbReference type="SAM" id="MobiDB-lite"/>
    </source>
</evidence>
<evidence type="ECO:0000256" key="6">
    <source>
        <dbReference type="ARBA" id="ARBA00023274"/>
    </source>
</evidence>
<dbReference type="OrthoDB" id="2187159at2759"/>
<comment type="similarity">
    <text evidence="7 8">Belongs to the GAR1 family.</text>
</comment>
<dbReference type="Proteomes" id="UP000663879">
    <property type="component" value="Unassembled WGS sequence"/>
</dbReference>
<comment type="subcellular location">
    <subcellularLocation>
        <location evidence="1 8">Nucleus</location>
        <location evidence="1 8">Nucleolus</location>
    </subcellularLocation>
</comment>
<organism evidence="10 11">
    <name type="scientific">Brachionus calyciflorus</name>
    <dbReference type="NCBI Taxonomy" id="104777"/>
    <lineage>
        <taxon>Eukaryota</taxon>
        <taxon>Metazoa</taxon>
        <taxon>Spiralia</taxon>
        <taxon>Gnathifera</taxon>
        <taxon>Rotifera</taxon>
        <taxon>Eurotatoria</taxon>
        <taxon>Monogononta</taxon>
        <taxon>Pseudotrocha</taxon>
        <taxon>Ploima</taxon>
        <taxon>Brachionidae</taxon>
        <taxon>Brachionus</taxon>
    </lineage>
</organism>
<evidence type="ECO:0000256" key="7">
    <source>
        <dbReference type="ARBA" id="ARBA00038293"/>
    </source>
</evidence>
<comment type="caution">
    <text evidence="10">The sequence shown here is derived from an EMBL/GenBank/DDBJ whole genome shotgun (WGS) entry which is preliminary data.</text>
</comment>
<sequence>MGFPRGGGGRGGGGFRGGSGGGGFRGGRGGGGGRGGFGRRDEDQGPPEHVVPTGEMMHPCEDMIVLKSSNTDSVPFFNAPIYLENKQQVGKVDEIFGPIKDYYFSVKLSDSVKAASFKKNDKLFIDPAKLIPLQRFLPQQGGRGGQRGGRGGVGGGRGGSRGGGRGGFGGGRGGGFGGGRGGGFGGGRGGGFGGGRGGGGRGGSGGGFRGGRGGSGGGGFRGGFGGRS</sequence>